<proteinExistence type="inferred from homology"/>
<evidence type="ECO:0000313" key="4">
    <source>
        <dbReference type="Proteomes" id="UP000003560"/>
    </source>
</evidence>
<reference evidence="3 4" key="2">
    <citation type="submission" date="2008-10" db="EMBL/GenBank/DDBJ databases">
        <authorList>
            <person name="Fulton L."/>
            <person name="Clifton S."/>
            <person name="Fulton B."/>
            <person name="Xu J."/>
            <person name="Minx P."/>
            <person name="Pepin K.H."/>
            <person name="Johnson M."/>
            <person name="Thiruvilangam P."/>
            <person name="Bhonagiri V."/>
            <person name="Nash W.E."/>
            <person name="Mardis E.R."/>
            <person name="Wilson R.K."/>
        </authorList>
    </citation>
    <scope>NUCLEOTIDE SEQUENCE [LARGE SCALE GENOMIC DNA]</scope>
    <source>
        <strain evidence="3 4">DSM 13279</strain>
    </source>
</reference>
<dbReference type="Gene3D" id="2.160.10.10">
    <property type="entry name" value="Hexapeptide repeat proteins"/>
    <property type="match status" value="1"/>
</dbReference>
<dbReference type="SUPFAM" id="SSF51161">
    <property type="entry name" value="Trimeric LpxA-like enzymes"/>
    <property type="match status" value="1"/>
</dbReference>
<dbReference type="CDD" id="cd04647">
    <property type="entry name" value="LbH_MAT_like"/>
    <property type="match status" value="1"/>
</dbReference>
<accession>B6GA81</accession>
<protein>
    <submittedName>
        <fullName evidence="3">Bacterial transferase hexapeptide repeat protein</fullName>
    </submittedName>
</protein>
<sequence>MEEAVGMKFLYRLLDGASRAWNKLVLSPCLKRSFASCGENVSIGRRFEIAGVENIHMGHDIYLGPGATLITSRAKIEVGDYVMSGPNLTVITGDHRTDVLDRPMMSITDAEKLPENDQDVVIGSDVWLGSGVTLLKGVHVADHCVVAAGAVVTKDVQPEFSIWGGDTRPRNRIAV</sequence>
<dbReference type="EMBL" id="ABXJ01000056">
    <property type="protein sequence ID" value="EEA90809.1"/>
    <property type="molecule type" value="Genomic_DNA"/>
</dbReference>
<dbReference type="PANTHER" id="PTHR23416">
    <property type="entry name" value="SIALIC ACID SYNTHASE-RELATED"/>
    <property type="match status" value="1"/>
</dbReference>
<dbReference type="PANTHER" id="PTHR23416:SF23">
    <property type="entry name" value="ACETYLTRANSFERASE C18B11.09C-RELATED"/>
    <property type="match status" value="1"/>
</dbReference>
<dbReference type="InterPro" id="IPR011004">
    <property type="entry name" value="Trimer_LpxA-like_sf"/>
</dbReference>
<evidence type="ECO:0000256" key="1">
    <source>
        <dbReference type="ARBA" id="ARBA00007274"/>
    </source>
</evidence>
<evidence type="ECO:0000313" key="3">
    <source>
        <dbReference type="EMBL" id="EEA90809.1"/>
    </source>
</evidence>
<dbReference type="HOGENOM" id="CLU_051638_7_3_11"/>
<gene>
    <name evidence="3" type="ORF">COLSTE_00977</name>
</gene>
<dbReference type="GO" id="GO:0008374">
    <property type="term" value="F:O-acyltransferase activity"/>
    <property type="evidence" value="ECO:0007669"/>
    <property type="project" value="TreeGrafter"/>
</dbReference>
<comment type="caution">
    <text evidence="3">The sequence shown here is derived from an EMBL/GenBank/DDBJ whole genome shotgun (WGS) entry which is preliminary data.</text>
</comment>
<dbReference type="Pfam" id="PF00132">
    <property type="entry name" value="Hexapep"/>
    <property type="match status" value="1"/>
</dbReference>
<dbReference type="GO" id="GO:0005829">
    <property type="term" value="C:cytosol"/>
    <property type="evidence" value="ECO:0007669"/>
    <property type="project" value="TreeGrafter"/>
</dbReference>
<dbReference type="AlphaFoldDB" id="B6GA81"/>
<reference evidence="3 4" key="1">
    <citation type="submission" date="2008-10" db="EMBL/GenBank/DDBJ databases">
        <title>Draft genome sequence of Collinsella stercoris (DSM 13279).</title>
        <authorList>
            <person name="Sudarsanam P."/>
            <person name="Ley R."/>
            <person name="Guruge J."/>
            <person name="Turnbaugh P.J."/>
            <person name="Mahowald M."/>
            <person name="Liep D."/>
            <person name="Gordon J."/>
        </authorList>
    </citation>
    <scope>NUCLEOTIDE SEQUENCE [LARGE SCALE GENOMIC DNA]</scope>
    <source>
        <strain evidence="3 4">DSM 13279</strain>
    </source>
</reference>
<dbReference type="Proteomes" id="UP000003560">
    <property type="component" value="Unassembled WGS sequence"/>
</dbReference>
<dbReference type="eggNOG" id="COG0110">
    <property type="taxonomic scope" value="Bacteria"/>
</dbReference>
<keyword evidence="4" id="KW-1185">Reference proteome</keyword>
<dbReference type="InterPro" id="IPR001451">
    <property type="entry name" value="Hexapep"/>
</dbReference>
<comment type="similarity">
    <text evidence="1">Belongs to the transferase hexapeptide repeat family.</text>
</comment>
<evidence type="ECO:0000256" key="2">
    <source>
        <dbReference type="ARBA" id="ARBA00022679"/>
    </source>
</evidence>
<dbReference type="InterPro" id="IPR051159">
    <property type="entry name" value="Hexapeptide_acetyltransf"/>
</dbReference>
<name>B6GA81_9ACTN</name>
<dbReference type="STRING" id="445975.COLSTE_00977"/>
<keyword evidence="2 3" id="KW-0808">Transferase</keyword>
<organism evidence="3 4">
    <name type="scientific">Collinsella stercoris DSM 13279</name>
    <dbReference type="NCBI Taxonomy" id="445975"/>
    <lineage>
        <taxon>Bacteria</taxon>
        <taxon>Bacillati</taxon>
        <taxon>Actinomycetota</taxon>
        <taxon>Coriobacteriia</taxon>
        <taxon>Coriobacteriales</taxon>
        <taxon>Coriobacteriaceae</taxon>
        <taxon>Collinsella</taxon>
    </lineage>
</organism>